<evidence type="ECO:0000313" key="2">
    <source>
        <dbReference type="EMBL" id="OSX60515.1"/>
    </source>
</evidence>
<dbReference type="Proteomes" id="UP000194127">
    <property type="component" value="Unassembled WGS sequence"/>
</dbReference>
<dbReference type="RefSeq" id="XP_024337309.1">
    <property type="nucleotide sequence ID" value="XM_024477061.1"/>
</dbReference>
<gene>
    <name evidence="2" type="ORF">POSPLADRAFT_1035065</name>
</gene>
<protein>
    <submittedName>
        <fullName evidence="2">Uncharacterized protein</fullName>
    </submittedName>
</protein>
<feature type="coiled-coil region" evidence="1">
    <location>
        <begin position="40"/>
        <end position="67"/>
    </location>
</feature>
<keyword evidence="1" id="KW-0175">Coiled coil</keyword>
<sequence length="207" mass="24261">MYYFTSLCGITKLTLLQAGWTNFGNAANILAVVQFVKDALKEIYDRISTAEKKLAEVKKALDGCESLLEQMLVKDPLLGKIIEKRHRHFISLFEKQVRIARAEHDKYLERIIAKESDVSYGELLKSIEALKNTVNDLYCDKLRTSNAVRTEEPIYQEMYDKWYHRPPIYPEYILDLELDAVYKRHQSRSNDFCVYIGEIEFIRIHNC</sequence>
<evidence type="ECO:0000313" key="3">
    <source>
        <dbReference type="Proteomes" id="UP000194127"/>
    </source>
</evidence>
<proteinExistence type="predicted"/>
<accession>A0A1X6MVV6</accession>
<evidence type="ECO:0000256" key="1">
    <source>
        <dbReference type="SAM" id="Coils"/>
    </source>
</evidence>
<dbReference type="AlphaFoldDB" id="A0A1X6MVV6"/>
<organism evidence="2 3">
    <name type="scientific">Postia placenta MAD-698-R-SB12</name>
    <dbReference type="NCBI Taxonomy" id="670580"/>
    <lineage>
        <taxon>Eukaryota</taxon>
        <taxon>Fungi</taxon>
        <taxon>Dikarya</taxon>
        <taxon>Basidiomycota</taxon>
        <taxon>Agaricomycotina</taxon>
        <taxon>Agaricomycetes</taxon>
        <taxon>Polyporales</taxon>
        <taxon>Adustoporiaceae</taxon>
        <taxon>Rhodonia</taxon>
    </lineage>
</organism>
<keyword evidence="3" id="KW-1185">Reference proteome</keyword>
<name>A0A1X6MVV6_9APHY</name>
<reference evidence="2 3" key="1">
    <citation type="submission" date="2017-04" db="EMBL/GenBank/DDBJ databases">
        <title>Genome Sequence of the Model Brown-Rot Fungus Postia placenta SB12.</title>
        <authorList>
            <consortium name="DOE Joint Genome Institute"/>
            <person name="Gaskell J."/>
            <person name="Kersten P."/>
            <person name="Larrondo L.F."/>
            <person name="Canessa P."/>
            <person name="Martinez D."/>
            <person name="Hibbett D."/>
            <person name="Schmoll M."/>
            <person name="Kubicek C.P."/>
            <person name="Martinez A.T."/>
            <person name="Yadav J."/>
            <person name="Master E."/>
            <person name="Magnuson J.K."/>
            <person name="James T."/>
            <person name="Yaver D."/>
            <person name="Berka R."/>
            <person name="Labutti K."/>
            <person name="Lipzen A."/>
            <person name="Aerts A."/>
            <person name="Barry K."/>
            <person name="Henrissat B."/>
            <person name="Blanchette R."/>
            <person name="Grigoriev I."/>
            <person name="Cullen D."/>
        </authorList>
    </citation>
    <scope>NUCLEOTIDE SEQUENCE [LARGE SCALE GENOMIC DNA]</scope>
    <source>
        <strain evidence="2 3">MAD-698-R-SB12</strain>
    </source>
</reference>
<dbReference type="EMBL" id="KZ110600">
    <property type="protein sequence ID" value="OSX60515.1"/>
    <property type="molecule type" value="Genomic_DNA"/>
</dbReference>
<dbReference type="GeneID" id="36322011"/>